<reference evidence="9 10" key="2">
    <citation type="submission" date="2018-05" db="EMBL/GenBank/DDBJ databases">
        <authorList>
            <person name="Lanie J.A."/>
            <person name="Ng W.-L."/>
            <person name="Kazmierczak K.M."/>
            <person name="Andrzejewski T.M."/>
            <person name="Davidsen T.M."/>
            <person name="Wayne K.J."/>
            <person name="Tettelin H."/>
            <person name="Glass J.I."/>
            <person name="Rusch D."/>
            <person name="Podicherti R."/>
            <person name="Tsui H.-C.T."/>
            <person name="Winkler M.E."/>
        </authorList>
    </citation>
    <scope>NUCLEOTIDE SEQUENCE [LARGE SCALE GENOMIC DNA]</scope>
    <source>
        <strain evidence="9 10">C305</strain>
    </source>
</reference>
<dbReference type="OrthoDB" id="9782620at2"/>
<evidence type="ECO:0000256" key="7">
    <source>
        <dbReference type="ARBA" id="ARBA00023239"/>
    </source>
</evidence>
<dbReference type="GO" id="GO:0003697">
    <property type="term" value="F:single-stranded DNA binding"/>
    <property type="evidence" value="ECO:0007669"/>
    <property type="project" value="InterPro"/>
</dbReference>
<keyword evidence="3" id="KW-0227">DNA damage</keyword>
<keyword evidence="10" id="KW-1185">Reference proteome</keyword>
<dbReference type="GO" id="GO:0016829">
    <property type="term" value="F:lyase activity"/>
    <property type="evidence" value="ECO:0007669"/>
    <property type="project" value="UniProtKB-KW"/>
</dbReference>
<dbReference type="AlphaFoldDB" id="A0A2U2X0V0"/>
<dbReference type="GO" id="GO:0006508">
    <property type="term" value="P:proteolysis"/>
    <property type="evidence" value="ECO:0007669"/>
    <property type="project" value="UniProtKB-KW"/>
</dbReference>
<dbReference type="GO" id="GO:0106300">
    <property type="term" value="P:protein-DNA covalent cross-linking repair"/>
    <property type="evidence" value="ECO:0007669"/>
    <property type="project" value="InterPro"/>
</dbReference>
<reference evidence="9 10" key="1">
    <citation type="submission" date="2018-05" db="EMBL/GenBank/DDBJ databases">
        <title>Brumimicrobium oceani sp. nov., isolated from coastal sediment.</title>
        <authorList>
            <person name="Kou Y."/>
        </authorList>
    </citation>
    <scope>NUCLEOTIDE SEQUENCE [LARGE SCALE GENOMIC DNA]</scope>
    <source>
        <strain evidence="9 10">C305</strain>
    </source>
</reference>
<organism evidence="9 10">
    <name type="scientific">Brumimicrobium oceani</name>
    <dbReference type="NCBI Taxonomy" id="2100725"/>
    <lineage>
        <taxon>Bacteria</taxon>
        <taxon>Pseudomonadati</taxon>
        <taxon>Bacteroidota</taxon>
        <taxon>Flavobacteriia</taxon>
        <taxon>Flavobacteriales</taxon>
        <taxon>Crocinitomicaceae</taxon>
        <taxon>Brumimicrobium</taxon>
    </lineage>
</organism>
<dbReference type="PANTHER" id="PTHR13604:SF0">
    <property type="entry name" value="ABASIC SITE PROCESSING PROTEIN HMCES"/>
    <property type="match status" value="1"/>
</dbReference>
<evidence type="ECO:0000256" key="5">
    <source>
        <dbReference type="ARBA" id="ARBA00023124"/>
    </source>
</evidence>
<keyword evidence="2 8" id="KW-0645">Protease</keyword>
<dbReference type="EMBL" id="QFRJ01000017">
    <property type="protein sequence ID" value="PWH81417.1"/>
    <property type="molecule type" value="Genomic_DNA"/>
</dbReference>
<dbReference type="Gene3D" id="3.90.1680.10">
    <property type="entry name" value="SOS response associated peptidase-like"/>
    <property type="match status" value="1"/>
</dbReference>
<dbReference type="PANTHER" id="PTHR13604">
    <property type="entry name" value="DC12-RELATED"/>
    <property type="match status" value="1"/>
</dbReference>
<keyword evidence="7" id="KW-0456">Lyase</keyword>
<proteinExistence type="inferred from homology"/>
<protein>
    <recommendedName>
        <fullName evidence="8">Abasic site processing protein</fullName>
        <ecNumber evidence="8">3.4.-.-</ecNumber>
    </recommendedName>
</protein>
<dbReference type="InterPro" id="IPR003738">
    <property type="entry name" value="SRAP"/>
</dbReference>
<keyword evidence="4 8" id="KW-0378">Hydrolase</keyword>
<dbReference type="InterPro" id="IPR036590">
    <property type="entry name" value="SRAP-like"/>
</dbReference>
<dbReference type="GO" id="GO:0008233">
    <property type="term" value="F:peptidase activity"/>
    <property type="evidence" value="ECO:0007669"/>
    <property type="project" value="UniProtKB-KW"/>
</dbReference>
<gene>
    <name evidence="9" type="ORF">DIT68_14880</name>
</gene>
<name>A0A2U2X0V0_9FLAO</name>
<evidence type="ECO:0000313" key="9">
    <source>
        <dbReference type="EMBL" id="PWH81417.1"/>
    </source>
</evidence>
<evidence type="ECO:0000256" key="3">
    <source>
        <dbReference type="ARBA" id="ARBA00022763"/>
    </source>
</evidence>
<dbReference type="Proteomes" id="UP000245370">
    <property type="component" value="Unassembled WGS sequence"/>
</dbReference>
<accession>A0A2U2X0V0</accession>
<comment type="similarity">
    <text evidence="1 8">Belongs to the SOS response-associated peptidase family.</text>
</comment>
<sequence>MCYNVQQKATLKELTEKFNAQFEMPALYTPQNLVNGFNFPLLPVLKTDSPQTFQFLNWGLIPHWAKNEDIRKHTLNAKLETIGEVASFRDINEQRCILPVTGFYEWKWLDSKGKRKEKYLIQLEKQTVFALAGLYSSWTNPKNGEVVDSFSLLTTEANEVMAEIHNIKKRMPLIMDDKQAKKWLSEGNLALNHDLKTQCIENDGQLDLFS</sequence>
<dbReference type="RefSeq" id="WP_109360617.1">
    <property type="nucleotide sequence ID" value="NZ_QFRJ01000017.1"/>
</dbReference>
<keyword evidence="5" id="KW-0190">Covalent protein-DNA linkage</keyword>
<evidence type="ECO:0000256" key="6">
    <source>
        <dbReference type="ARBA" id="ARBA00023125"/>
    </source>
</evidence>
<evidence type="ECO:0000256" key="2">
    <source>
        <dbReference type="ARBA" id="ARBA00022670"/>
    </source>
</evidence>
<evidence type="ECO:0000313" key="10">
    <source>
        <dbReference type="Proteomes" id="UP000245370"/>
    </source>
</evidence>
<evidence type="ECO:0000256" key="8">
    <source>
        <dbReference type="RuleBase" id="RU364100"/>
    </source>
</evidence>
<dbReference type="Pfam" id="PF02586">
    <property type="entry name" value="SRAP"/>
    <property type="match status" value="1"/>
</dbReference>
<dbReference type="SUPFAM" id="SSF143081">
    <property type="entry name" value="BB1717-like"/>
    <property type="match status" value="1"/>
</dbReference>
<keyword evidence="6" id="KW-0238">DNA-binding</keyword>
<comment type="caution">
    <text evidence="9">The sequence shown here is derived from an EMBL/GenBank/DDBJ whole genome shotgun (WGS) entry which is preliminary data.</text>
</comment>
<evidence type="ECO:0000256" key="1">
    <source>
        <dbReference type="ARBA" id="ARBA00008136"/>
    </source>
</evidence>
<evidence type="ECO:0000256" key="4">
    <source>
        <dbReference type="ARBA" id="ARBA00022801"/>
    </source>
</evidence>
<dbReference type="EC" id="3.4.-.-" evidence="8"/>